<dbReference type="VEuPathDB" id="TrichDB:TRFO_36709"/>
<reference evidence="1" key="1">
    <citation type="submission" date="2016-10" db="EMBL/GenBank/DDBJ databases">
        <authorList>
            <person name="Benchimol M."/>
            <person name="Almeida L.G."/>
            <person name="Vasconcelos A.T."/>
            <person name="Perreira-Neves A."/>
            <person name="Rosa I.A."/>
            <person name="Tasca T."/>
            <person name="Bogo M.R."/>
            <person name="de Souza W."/>
        </authorList>
    </citation>
    <scope>NUCLEOTIDE SEQUENCE [LARGE SCALE GENOMIC DNA]</scope>
    <source>
        <strain evidence="1">K</strain>
    </source>
</reference>
<dbReference type="RefSeq" id="XP_068350288.1">
    <property type="nucleotide sequence ID" value="XM_068510992.1"/>
</dbReference>
<protein>
    <recommendedName>
        <fullName evidence="3">TOG domain-containing protein</fullName>
    </recommendedName>
</protein>
<dbReference type="EMBL" id="MLAK01001134">
    <property type="protein sequence ID" value="OHS97151.1"/>
    <property type="molecule type" value="Genomic_DNA"/>
</dbReference>
<evidence type="ECO:0000313" key="2">
    <source>
        <dbReference type="Proteomes" id="UP000179807"/>
    </source>
</evidence>
<dbReference type="InterPro" id="IPR011989">
    <property type="entry name" value="ARM-like"/>
</dbReference>
<dbReference type="InterPro" id="IPR016024">
    <property type="entry name" value="ARM-type_fold"/>
</dbReference>
<proteinExistence type="predicted"/>
<evidence type="ECO:0008006" key="3">
    <source>
        <dbReference type="Google" id="ProtNLM"/>
    </source>
</evidence>
<dbReference type="AlphaFoldDB" id="A0A1J4JFT5"/>
<keyword evidence="2" id="KW-1185">Reference proteome</keyword>
<gene>
    <name evidence="1" type="ORF">TRFO_36709</name>
</gene>
<dbReference type="OrthoDB" id="10557215at2759"/>
<dbReference type="Gene3D" id="1.25.10.10">
    <property type="entry name" value="Leucine-rich Repeat Variant"/>
    <property type="match status" value="1"/>
</dbReference>
<sequence length="820" mass="93405">MEFQALLDELSNICTVVATGDDNVEQLDHKKVWEVLFKVGSNDIRNTTLLYPMINIYSARFPSFRDVIPVIDNYVKDLLDSSKSFDERSKNSTAIFRWLPYYHHSLISKVIVAAIDITYQYINEKNDVPVDFLLPLNDSEISEIPPEDLKGIFEQIKGFCLEGEKRFAALCVWATICHGIADVEQEAGQFNAEIVKVFLSQENNNEKELLSGAYYLLFASEAFQDEPENCPEAEDIYNMLRRLIVHTNENIRRRSLKAFRKLIQTHIFLTEGIVKKFLEIYNEFSNHKSDYFKVISNFILPDDTDGENEEEEEENEADLSIIQPIVDFVTEHLNDSSDKETQGLCLDACSDLGFKDSLFIEDLVDTGLDVSHKLIEAKEYITYPYIANYLTSLNEKFREQTGEKILEFLPTLVSSLENEATGVLKQRIYCAGALAQLLSSEIMNENNRKELIPSVVDFIINNIDKKDQLVDFNMCAVILPLIPFIGEAKSNTIFAAFVEDLKNTEDEEHLAAWLSVCVKIIKKYTVNEDILNSIVALIMSGELKIFHGTPPHMTMPPLRAPFMLLRSFVKKNPSKASPICQQIIEWLKYTPFSSAPILLLPLTAGLEAGCLNEESADEFAKVLRTFLGRLDMGDTDELIAVCNTLNSLFNVFPNKMTPIVDFLKPLENFAKSCIDMEGEDDLIDDEMIEAMPSVADFAFHIYANDDNVEVLPDLINPLLELLPFQPQVEEVSGILENLMTMLEDTERFGEILVPALRALTDILLMKKSDLEEFNFDDDLMKNMKQTLKTCCKGNKRLIDQVTVDIKKNRAKLNRFNILIR</sequence>
<comment type="caution">
    <text evidence="1">The sequence shown here is derived from an EMBL/GenBank/DDBJ whole genome shotgun (WGS) entry which is preliminary data.</text>
</comment>
<name>A0A1J4JFT5_9EUKA</name>
<evidence type="ECO:0000313" key="1">
    <source>
        <dbReference type="EMBL" id="OHS97151.1"/>
    </source>
</evidence>
<dbReference type="SUPFAM" id="SSF48371">
    <property type="entry name" value="ARM repeat"/>
    <property type="match status" value="1"/>
</dbReference>
<organism evidence="1 2">
    <name type="scientific">Tritrichomonas foetus</name>
    <dbReference type="NCBI Taxonomy" id="1144522"/>
    <lineage>
        <taxon>Eukaryota</taxon>
        <taxon>Metamonada</taxon>
        <taxon>Parabasalia</taxon>
        <taxon>Tritrichomonadida</taxon>
        <taxon>Tritrichomonadidae</taxon>
        <taxon>Tritrichomonas</taxon>
    </lineage>
</organism>
<accession>A0A1J4JFT5</accession>
<dbReference type="GeneID" id="94845696"/>
<dbReference type="Proteomes" id="UP000179807">
    <property type="component" value="Unassembled WGS sequence"/>
</dbReference>